<dbReference type="Gene3D" id="2.130.10.130">
    <property type="entry name" value="Integrin alpha, N-terminal"/>
    <property type="match status" value="1"/>
</dbReference>
<dbReference type="InterPro" id="IPR028994">
    <property type="entry name" value="Integrin_alpha_N"/>
</dbReference>
<dbReference type="SUPFAM" id="SSF69318">
    <property type="entry name" value="Integrin alpha N-terminal domain"/>
    <property type="match status" value="1"/>
</dbReference>
<evidence type="ECO:0000256" key="1">
    <source>
        <dbReference type="ARBA" id="ARBA00022729"/>
    </source>
</evidence>
<dbReference type="InterPro" id="IPR013517">
    <property type="entry name" value="FG-GAP"/>
</dbReference>
<evidence type="ECO:0008006" key="4">
    <source>
        <dbReference type="Google" id="ProtNLM"/>
    </source>
</evidence>
<sequence length="146" mass="15300">MIAAGSNFSVADINADGKQDMLWQNSTTGSAHAWLSNGTASFTSSVSLKIQGSTVSDPAWKLVSAADVNADGKQDLLWQRSTSGTIAAWSSNGTASFTASIPLTLGGSNNTDVNRVFVGLADVNADCRWDALWWNGSNGNATAWLK</sequence>
<dbReference type="PANTHER" id="PTHR46580">
    <property type="entry name" value="SENSOR KINASE-RELATED"/>
    <property type="match status" value="1"/>
</dbReference>
<protein>
    <recommendedName>
        <fullName evidence="4">VCBS repeat-containing protein</fullName>
    </recommendedName>
</protein>
<dbReference type="Pfam" id="PF13517">
    <property type="entry name" value="FG-GAP_3"/>
    <property type="match status" value="1"/>
</dbReference>
<dbReference type="EMBL" id="MFLY01000004">
    <property type="protein sequence ID" value="OGG73249.1"/>
    <property type="molecule type" value="Genomic_DNA"/>
</dbReference>
<dbReference type="PANTHER" id="PTHR46580:SF2">
    <property type="entry name" value="MAM DOMAIN-CONTAINING PROTEIN"/>
    <property type="match status" value="1"/>
</dbReference>
<accession>A0A1F6EHW6</accession>
<evidence type="ECO:0000313" key="2">
    <source>
        <dbReference type="EMBL" id="OGG73249.1"/>
    </source>
</evidence>
<comment type="caution">
    <text evidence="2">The sequence shown here is derived from an EMBL/GenBank/DDBJ whole genome shotgun (WGS) entry which is preliminary data.</text>
</comment>
<name>A0A1F6EHW6_9BACT</name>
<evidence type="ECO:0000313" key="3">
    <source>
        <dbReference type="Proteomes" id="UP000177306"/>
    </source>
</evidence>
<dbReference type="Proteomes" id="UP000177306">
    <property type="component" value="Unassembled WGS sequence"/>
</dbReference>
<proteinExistence type="predicted"/>
<dbReference type="AlphaFoldDB" id="A0A1F6EHW6"/>
<keyword evidence="1" id="KW-0732">Signal</keyword>
<organism evidence="2 3">
    <name type="scientific">Candidatus Kaiserbacteria bacterium RIFCSPLOWO2_01_FULL_53_17</name>
    <dbReference type="NCBI Taxonomy" id="1798511"/>
    <lineage>
        <taxon>Bacteria</taxon>
        <taxon>Candidatus Kaiseribacteriota</taxon>
    </lineage>
</organism>
<reference evidence="2 3" key="1">
    <citation type="journal article" date="2016" name="Nat. Commun.">
        <title>Thousands of microbial genomes shed light on interconnected biogeochemical processes in an aquifer system.</title>
        <authorList>
            <person name="Anantharaman K."/>
            <person name="Brown C.T."/>
            <person name="Hug L.A."/>
            <person name="Sharon I."/>
            <person name="Castelle C.J."/>
            <person name="Probst A.J."/>
            <person name="Thomas B.C."/>
            <person name="Singh A."/>
            <person name="Wilkins M.J."/>
            <person name="Karaoz U."/>
            <person name="Brodie E.L."/>
            <person name="Williams K.H."/>
            <person name="Hubbard S.S."/>
            <person name="Banfield J.F."/>
        </authorList>
    </citation>
    <scope>NUCLEOTIDE SEQUENCE [LARGE SCALE GENOMIC DNA]</scope>
</reference>
<gene>
    <name evidence="2" type="ORF">A3A38_03915</name>
</gene>